<name>A0A0C3CFG0_PILCF</name>
<keyword evidence="4" id="KW-0645">Protease</keyword>
<evidence type="ECO:0000259" key="5">
    <source>
        <dbReference type="PROSITE" id="PS51767"/>
    </source>
</evidence>
<dbReference type="GO" id="GO:0006508">
    <property type="term" value="P:proteolysis"/>
    <property type="evidence" value="ECO:0007669"/>
    <property type="project" value="UniProtKB-KW"/>
</dbReference>
<reference evidence="6 7" key="1">
    <citation type="submission" date="2014-04" db="EMBL/GenBank/DDBJ databases">
        <authorList>
            <consortium name="DOE Joint Genome Institute"/>
            <person name="Kuo A."/>
            <person name="Tarkka M."/>
            <person name="Buscot F."/>
            <person name="Kohler A."/>
            <person name="Nagy L.G."/>
            <person name="Floudas D."/>
            <person name="Copeland A."/>
            <person name="Barry K.W."/>
            <person name="Cichocki N."/>
            <person name="Veneault-Fourrey C."/>
            <person name="LaButti K."/>
            <person name="Lindquist E.A."/>
            <person name="Lipzen A."/>
            <person name="Lundell T."/>
            <person name="Morin E."/>
            <person name="Murat C."/>
            <person name="Sun H."/>
            <person name="Tunlid A."/>
            <person name="Henrissat B."/>
            <person name="Grigoriev I.V."/>
            <person name="Hibbett D.S."/>
            <person name="Martin F."/>
            <person name="Nordberg H.P."/>
            <person name="Cantor M.N."/>
            <person name="Hua S.X."/>
        </authorList>
    </citation>
    <scope>NUCLEOTIDE SEQUENCE [LARGE SCALE GENOMIC DNA]</scope>
    <source>
        <strain evidence="6 7">F 1598</strain>
    </source>
</reference>
<evidence type="ECO:0000256" key="4">
    <source>
        <dbReference type="RuleBase" id="RU000454"/>
    </source>
</evidence>
<dbReference type="OrthoDB" id="771136at2759"/>
<dbReference type="AlphaFoldDB" id="A0A0C3CFG0"/>
<dbReference type="InterPro" id="IPR001969">
    <property type="entry name" value="Aspartic_peptidase_AS"/>
</dbReference>
<dbReference type="InterPro" id="IPR001461">
    <property type="entry name" value="Aspartic_peptidase_A1"/>
</dbReference>
<dbReference type="InterPro" id="IPR021109">
    <property type="entry name" value="Peptidase_aspartic_dom_sf"/>
</dbReference>
<evidence type="ECO:0000313" key="7">
    <source>
        <dbReference type="Proteomes" id="UP000054166"/>
    </source>
</evidence>
<evidence type="ECO:0000256" key="2">
    <source>
        <dbReference type="ARBA" id="ARBA00022750"/>
    </source>
</evidence>
<evidence type="ECO:0000313" key="6">
    <source>
        <dbReference type="EMBL" id="KIM88482.1"/>
    </source>
</evidence>
<keyword evidence="4" id="KW-0378">Hydrolase</keyword>
<dbReference type="InParanoid" id="A0A0C3CFG0"/>
<comment type="similarity">
    <text evidence="1 4">Belongs to the peptidase A1 family.</text>
</comment>
<dbReference type="Gene3D" id="2.40.70.10">
    <property type="entry name" value="Acid Proteases"/>
    <property type="match status" value="2"/>
</dbReference>
<keyword evidence="7" id="KW-1185">Reference proteome</keyword>
<dbReference type="HOGENOM" id="CLU_013253_8_2_1"/>
<dbReference type="Proteomes" id="UP000054166">
    <property type="component" value="Unassembled WGS sequence"/>
</dbReference>
<dbReference type="PANTHER" id="PTHR47966">
    <property type="entry name" value="BETA-SITE APP-CLEAVING ENZYME, ISOFORM A-RELATED"/>
    <property type="match status" value="1"/>
</dbReference>
<feature type="domain" description="Peptidase A1" evidence="5">
    <location>
        <begin position="23"/>
        <end position="343"/>
    </location>
</feature>
<accession>A0A0C3CFG0</accession>
<sequence>MNRTWRYILIHSLSTRFTSHGQYVAKVSVGGQELILAVDTGSSDLWVHTPYQLNITSQTDIAINLSYGIGSASGQIVYGPMYLGAFFVPEQVFLNVDKVEQQSGEGILGLGLASLSSTYKQADKNRTAQPAIYNIFDQNPTSSNFVALSIERSGDMERTSGGVLSINEYDPRFAIVANSPKLPLAPTNSCRWTIAMDMLHMNGQYYNLSSQVQGAALNTSIALIDSGTSLAYAPISAVDFIYGSIEGAVHLQDFGKNVWVVPCLEPANLTISFGGTSFPINPLELTTFQTIVENGQKWTVCMNAIQPQLAVGSGDLDFLLGDIFMRNVYSMCVFLAYVDIAFLADAHFAFYLAY</sequence>
<dbReference type="SUPFAM" id="SSF50630">
    <property type="entry name" value="Acid proteases"/>
    <property type="match status" value="1"/>
</dbReference>
<reference evidence="7" key="2">
    <citation type="submission" date="2015-01" db="EMBL/GenBank/DDBJ databases">
        <title>Evolutionary Origins and Diversification of the Mycorrhizal Mutualists.</title>
        <authorList>
            <consortium name="DOE Joint Genome Institute"/>
            <consortium name="Mycorrhizal Genomics Consortium"/>
            <person name="Kohler A."/>
            <person name="Kuo A."/>
            <person name="Nagy L.G."/>
            <person name="Floudas D."/>
            <person name="Copeland A."/>
            <person name="Barry K.W."/>
            <person name="Cichocki N."/>
            <person name="Veneault-Fourrey C."/>
            <person name="LaButti K."/>
            <person name="Lindquist E.A."/>
            <person name="Lipzen A."/>
            <person name="Lundell T."/>
            <person name="Morin E."/>
            <person name="Murat C."/>
            <person name="Riley R."/>
            <person name="Ohm R."/>
            <person name="Sun H."/>
            <person name="Tunlid A."/>
            <person name="Henrissat B."/>
            <person name="Grigoriev I.V."/>
            <person name="Hibbett D.S."/>
            <person name="Martin F."/>
        </authorList>
    </citation>
    <scope>NUCLEOTIDE SEQUENCE [LARGE SCALE GENOMIC DNA]</scope>
    <source>
        <strain evidence="7">F 1598</strain>
    </source>
</reference>
<dbReference type="Pfam" id="PF00026">
    <property type="entry name" value="Asp"/>
    <property type="match status" value="1"/>
</dbReference>
<dbReference type="EMBL" id="KN832977">
    <property type="protein sequence ID" value="KIM88482.1"/>
    <property type="molecule type" value="Genomic_DNA"/>
</dbReference>
<dbReference type="InterPro" id="IPR034164">
    <property type="entry name" value="Pepsin-like_dom"/>
</dbReference>
<gene>
    <name evidence="6" type="ORF">PILCRDRAFT_85591</name>
</gene>
<dbReference type="InterPro" id="IPR033121">
    <property type="entry name" value="PEPTIDASE_A1"/>
</dbReference>
<evidence type="ECO:0000256" key="1">
    <source>
        <dbReference type="ARBA" id="ARBA00007447"/>
    </source>
</evidence>
<dbReference type="PROSITE" id="PS51767">
    <property type="entry name" value="PEPTIDASE_A1"/>
    <property type="match status" value="1"/>
</dbReference>
<dbReference type="CDD" id="cd05471">
    <property type="entry name" value="pepsin_like"/>
    <property type="match status" value="1"/>
</dbReference>
<evidence type="ECO:0000256" key="3">
    <source>
        <dbReference type="PIRSR" id="PIRSR601461-1"/>
    </source>
</evidence>
<protein>
    <recommendedName>
        <fullName evidence="5">Peptidase A1 domain-containing protein</fullName>
    </recommendedName>
</protein>
<dbReference type="PROSITE" id="PS00141">
    <property type="entry name" value="ASP_PROTEASE"/>
    <property type="match status" value="1"/>
</dbReference>
<dbReference type="PRINTS" id="PR00792">
    <property type="entry name" value="PEPSIN"/>
</dbReference>
<dbReference type="GO" id="GO:0004190">
    <property type="term" value="F:aspartic-type endopeptidase activity"/>
    <property type="evidence" value="ECO:0007669"/>
    <property type="project" value="UniProtKB-KW"/>
</dbReference>
<feature type="active site" evidence="3">
    <location>
        <position position="39"/>
    </location>
</feature>
<proteinExistence type="inferred from homology"/>
<keyword evidence="2 4" id="KW-0064">Aspartyl protease</keyword>
<feature type="active site" evidence="3">
    <location>
        <position position="225"/>
    </location>
</feature>
<organism evidence="6 7">
    <name type="scientific">Piloderma croceum (strain F 1598)</name>
    <dbReference type="NCBI Taxonomy" id="765440"/>
    <lineage>
        <taxon>Eukaryota</taxon>
        <taxon>Fungi</taxon>
        <taxon>Dikarya</taxon>
        <taxon>Basidiomycota</taxon>
        <taxon>Agaricomycotina</taxon>
        <taxon>Agaricomycetes</taxon>
        <taxon>Agaricomycetidae</taxon>
        <taxon>Atheliales</taxon>
        <taxon>Atheliaceae</taxon>
        <taxon>Piloderma</taxon>
    </lineage>
</organism>
<dbReference type="PANTHER" id="PTHR47966:SF57">
    <property type="entry name" value="PEPTIDASE A1 DOMAIN-CONTAINING PROTEIN"/>
    <property type="match status" value="1"/>
</dbReference>